<accession>T1GVC7</accession>
<dbReference type="EnsemblMetazoa" id="MESCA007719-RA">
    <property type="protein sequence ID" value="MESCA007719-PA"/>
    <property type="gene ID" value="MESCA007719"/>
</dbReference>
<reference evidence="1" key="2">
    <citation type="submission" date="2015-06" db="UniProtKB">
        <authorList>
            <consortium name="EnsemblMetazoa"/>
        </authorList>
    </citation>
    <scope>IDENTIFICATION</scope>
</reference>
<dbReference type="AlphaFoldDB" id="T1GVC7"/>
<protein>
    <submittedName>
        <fullName evidence="1">Uncharacterized protein</fullName>
    </submittedName>
</protein>
<organism evidence="1 2">
    <name type="scientific">Megaselia scalaris</name>
    <name type="common">Humpbacked fly</name>
    <name type="synonym">Phora scalaris</name>
    <dbReference type="NCBI Taxonomy" id="36166"/>
    <lineage>
        <taxon>Eukaryota</taxon>
        <taxon>Metazoa</taxon>
        <taxon>Ecdysozoa</taxon>
        <taxon>Arthropoda</taxon>
        <taxon>Hexapoda</taxon>
        <taxon>Insecta</taxon>
        <taxon>Pterygota</taxon>
        <taxon>Neoptera</taxon>
        <taxon>Endopterygota</taxon>
        <taxon>Diptera</taxon>
        <taxon>Brachycera</taxon>
        <taxon>Muscomorpha</taxon>
        <taxon>Platypezoidea</taxon>
        <taxon>Phoridae</taxon>
        <taxon>Megaseliini</taxon>
        <taxon>Megaselia</taxon>
    </lineage>
</organism>
<evidence type="ECO:0000313" key="1">
    <source>
        <dbReference type="EnsemblMetazoa" id="MESCA007719-PA"/>
    </source>
</evidence>
<keyword evidence="2" id="KW-1185">Reference proteome</keyword>
<dbReference type="EMBL" id="CAQQ02089080">
    <property type="status" value="NOT_ANNOTATED_CDS"/>
    <property type="molecule type" value="Genomic_DNA"/>
</dbReference>
<reference evidence="2" key="1">
    <citation type="submission" date="2013-02" db="EMBL/GenBank/DDBJ databases">
        <authorList>
            <person name="Hughes D."/>
        </authorList>
    </citation>
    <scope>NUCLEOTIDE SEQUENCE</scope>
    <source>
        <strain>Durham</strain>
        <strain evidence="2">NC isolate 2 -- Noor lab</strain>
    </source>
</reference>
<proteinExistence type="predicted"/>
<sequence length="79" mass="9252">MNSGQKFPFKILERKTDRQLHEKWAEISFRPKNENHSLLLSRITTEFSEIPSGISFIFEHFKGMGTACNVVVLYFIVNF</sequence>
<name>T1GVC7_MEGSC</name>
<dbReference type="HOGENOM" id="CLU_2608762_0_0_1"/>
<dbReference type="EMBL" id="CAQQ02089079">
    <property type="status" value="NOT_ANNOTATED_CDS"/>
    <property type="molecule type" value="Genomic_DNA"/>
</dbReference>
<evidence type="ECO:0000313" key="2">
    <source>
        <dbReference type="Proteomes" id="UP000015102"/>
    </source>
</evidence>
<dbReference type="Proteomes" id="UP000015102">
    <property type="component" value="Unassembled WGS sequence"/>
</dbReference>